<dbReference type="Pfam" id="PF01850">
    <property type="entry name" value="PIN"/>
    <property type="match status" value="1"/>
</dbReference>
<organism evidence="2 3">
    <name type="scientific">Candidatus Beckwithbacteria bacterium CG2_30_44_31</name>
    <dbReference type="NCBI Taxonomy" id="1805035"/>
    <lineage>
        <taxon>Bacteria</taxon>
        <taxon>Candidatus Beckwithiibacteriota</taxon>
    </lineage>
</organism>
<dbReference type="InterPro" id="IPR029060">
    <property type="entry name" value="PIN-like_dom_sf"/>
</dbReference>
<evidence type="ECO:0000259" key="1">
    <source>
        <dbReference type="SMART" id="SM00670"/>
    </source>
</evidence>
<gene>
    <name evidence="2" type="ORF">AUK18_02460</name>
</gene>
<dbReference type="AlphaFoldDB" id="A0A1J5B8J5"/>
<dbReference type="EMBL" id="MNXQ01000045">
    <property type="protein sequence ID" value="OIP03206.1"/>
    <property type="molecule type" value="Genomic_DNA"/>
</dbReference>
<protein>
    <recommendedName>
        <fullName evidence="1">PIN domain-containing protein</fullName>
    </recommendedName>
</protein>
<evidence type="ECO:0000313" key="2">
    <source>
        <dbReference type="EMBL" id="OIP03206.1"/>
    </source>
</evidence>
<dbReference type="SUPFAM" id="SSF88723">
    <property type="entry name" value="PIN domain-like"/>
    <property type="match status" value="1"/>
</dbReference>
<dbReference type="InterPro" id="IPR002716">
    <property type="entry name" value="PIN_dom"/>
</dbReference>
<dbReference type="Gene3D" id="3.40.50.1010">
    <property type="entry name" value="5'-nuclease"/>
    <property type="match status" value="1"/>
</dbReference>
<feature type="domain" description="PIN" evidence="1">
    <location>
        <begin position="2"/>
        <end position="128"/>
    </location>
</feature>
<dbReference type="PANTHER" id="PTHR38826">
    <property type="entry name" value="RIBONUCLEASE VAPC13"/>
    <property type="match status" value="1"/>
</dbReference>
<dbReference type="PANTHER" id="PTHR38826:SF5">
    <property type="entry name" value="RIBONUCLEASE VAPC13"/>
    <property type="match status" value="1"/>
</dbReference>
<dbReference type="InterPro" id="IPR052106">
    <property type="entry name" value="PINc/VapC_TA"/>
</dbReference>
<evidence type="ECO:0000313" key="3">
    <source>
        <dbReference type="Proteomes" id="UP000183605"/>
    </source>
</evidence>
<proteinExistence type="predicted"/>
<dbReference type="SMART" id="SM00670">
    <property type="entry name" value="PINc"/>
    <property type="match status" value="1"/>
</dbReference>
<reference evidence="2 3" key="1">
    <citation type="journal article" date="2016" name="Environ. Microbiol.">
        <title>Genomic resolution of a cold subsurface aquifer community provides metabolic insights for novel microbes adapted to high CO concentrations.</title>
        <authorList>
            <person name="Probst A.J."/>
            <person name="Castelle C.J."/>
            <person name="Singh A."/>
            <person name="Brown C.T."/>
            <person name="Anantharaman K."/>
            <person name="Sharon I."/>
            <person name="Hug L.A."/>
            <person name="Burstein D."/>
            <person name="Emerson J.B."/>
            <person name="Thomas B.C."/>
            <person name="Banfield J.F."/>
        </authorList>
    </citation>
    <scope>NUCLEOTIDE SEQUENCE [LARGE SCALE GENOMIC DNA]</scope>
    <source>
        <strain evidence="2">CG2_30_44_31</strain>
    </source>
</reference>
<sequence>MKPRFVDANIFIRFLTKDDPVKAEKCFRLFQEAERKKILLITTKSILAEVVHILSSKALYALPPKKIKELLEPVITLKGWQIKWKKEFLLALEIYAEKNIDFEDALAAAAMKAQNIETIYSYDRHFDRLNWVKRIEP</sequence>
<accession>A0A1J5B8J5</accession>
<comment type="caution">
    <text evidence="2">The sequence shown here is derived from an EMBL/GenBank/DDBJ whole genome shotgun (WGS) entry which is preliminary data.</text>
</comment>
<name>A0A1J5B8J5_9BACT</name>
<dbReference type="Proteomes" id="UP000183605">
    <property type="component" value="Unassembled WGS sequence"/>
</dbReference>